<dbReference type="RefSeq" id="WP_051119393.1">
    <property type="nucleotide sequence ID" value="NZ_AP019716.1"/>
</dbReference>
<reference evidence="1 2" key="1">
    <citation type="submission" date="2019-05" db="EMBL/GenBank/DDBJ databases">
        <authorList>
            <person name="Schori C."/>
            <person name="Ahrens C."/>
        </authorList>
    </citation>
    <scope>NUCLEOTIDE SEQUENCE [LARGE SCALE GENOMIC DNA]</scope>
    <source>
        <strain evidence="1 2">DSM 10702</strain>
    </source>
</reference>
<organism evidence="1 2">
    <name type="scientific">Clostridium butyricum</name>
    <dbReference type="NCBI Taxonomy" id="1492"/>
    <lineage>
        <taxon>Bacteria</taxon>
        <taxon>Bacillati</taxon>
        <taxon>Bacillota</taxon>
        <taxon>Clostridia</taxon>
        <taxon>Eubacteriales</taxon>
        <taxon>Clostridiaceae</taxon>
        <taxon>Clostridium</taxon>
    </lineage>
</organism>
<name>A0AAP9RDH1_CLOBU</name>
<accession>A0AAP9RDH1</accession>
<gene>
    <name evidence="1" type="ORF">FF104_06290</name>
</gene>
<dbReference type="SUPFAM" id="SSF101898">
    <property type="entry name" value="NHL repeat"/>
    <property type="match status" value="1"/>
</dbReference>
<evidence type="ECO:0000313" key="1">
    <source>
        <dbReference type="EMBL" id="QMW90579.1"/>
    </source>
</evidence>
<dbReference type="Proteomes" id="UP000515243">
    <property type="component" value="Chromosome 1"/>
</dbReference>
<sequence length="317" mass="37206">MLKKTRIILVVILIFFITPTYGCNAKTYSKWEDTLYTPTQITKIGENYFIIDCYHNRIIYNNNIKDDISKWKTLTDNINGGHSIASDGELYVHDDTENSSLKVFRKENETFVQTQIIEDVSGRPHYVLYDNKTQRFYVISSEEGKIWVLENNNGTIKIDKTIIINDISNSYVRSFNIIDGFLYLISGNGYIYKVKYDDMSFDIIDKYEVPNNLTGMNFITKIEDYFYISTTQNSDGEVIPDFLRVKDLNDLAKGNYEDLYQKFNFKATPYFISNFDDKYYITEIGIQYNGVKSFEVKNNEITNIKDIYHYSETIKRE</sequence>
<dbReference type="AlphaFoldDB" id="A0AAP9RDH1"/>
<proteinExistence type="predicted"/>
<dbReference type="GeneID" id="92943759"/>
<evidence type="ECO:0000313" key="2">
    <source>
        <dbReference type="Proteomes" id="UP000515243"/>
    </source>
</evidence>
<protein>
    <submittedName>
        <fullName evidence="1">Uncharacterized protein</fullName>
    </submittedName>
</protein>
<dbReference type="EMBL" id="CP040626">
    <property type="protein sequence ID" value="QMW90579.1"/>
    <property type="molecule type" value="Genomic_DNA"/>
</dbReference>